<dbReference type="EMBL" id="FPIZ01000013">
    <property type="protein sequence ID" value="SFW74182.1"/>
    <property type="molecule type" value="Genomic_DNA"/>
</dbReference>
<name>A0A1K1RQ53_9BACT</name>
<proteinExistence type="predicted"/>
<feature type="transmembrane region" description="Helical" evidence="1">
    <location>
        <begin position="125"/>
        <end position="144"/>
    </location>
</feature>
<dbReference type="EMBL" id="CP140154">
    <property type="protein sequence ID" value="WQG91913.1"/>
    <property type="molecule type" value="Genomic_DNA"/>
</dbReference>
<organism evidence="2 4">
    <name type="scientific">Chitinophaga sancti</name>
    <dbReference type="NCBI Taxonomy" id="1004"/>
    <lineage>
        <taxon>Bacteria</taxon>
        <taxon>Pseudomonadati</taxon>
        <taxon>Bacteroidota</taxon>
        <taxon>Chitinophagia</taxon>
        <taxon>Chitinophagales</taxon>
        <taxon>Chitinophagaceae</taxon>
        <taxon>Chitinophaga</taxon>
    </lineage>
</organism>
<dbReference type="RefSeq" id="WP_072363107.1">
    <property type="nucleotide sequence ID" value="NZ_CP139972.1"/>
</dbReference>
<dbReference type="OrthoDB" id="670758at2"/>
<evidence type="ECO:0000313" key="4">
    <source>
        <dbReference type="Proteomes" id="UP000183788"/>
    </source>
</evidence>
<evidence type="ECO:0000313" key="3">
    <source>
        <dbReference type="EMBL" id="WQG91913.1"/>
    </source>
</evidence>
<gene>
    <name evidence="2" type="ORF">SAMN05661012_04114</name>
    <name evidence="3" type="ORF">SR876_10385</name>
</gene>
<evidence type="ECO:0000256" key="1">
    <source>
        <dbReference type="SAM" id="Phobius"/>
    </source>
</evidence>
<keyword evidence="1" id="KW-0812">Transmembrane</keyword>
<reference evidence="3 5" key="2">
    <citation type="submission" date="2023-11" db="EMBL/GenBank/DDBJ databases">
        <title>MicrobeMod: A computational toolkit for identifying prokaryotic methylation and restriction-modification with nanopore sequencing.</title>
        <authorList>
            <person name="Crits-Christoph A."/>
            <person name="Kang S.C."/>
            <person name="Lee H."/>
            <person name="Ostrov N."/>
        </authorList>
    </citation>
    <scope>NUCLEOTIDE SEQUENCE [LARGE SCALE GENOMIC DNA]</scope>
    <source>
        <strain evidence="3 5">ATCC 23090</strain>
    </source>
</reference>
<protein>
    <submittedName>
        <fullName evidence="2">Uncharacterized protein</fullName>
    </submittedName>
</protein>
<keyword evidence="1" id="KW-0472">Membrane</keyword>
<reference evidence="2 4" key="1">
    <citation type="submission" date="2016-11" db="EMBL/GenBank/DDBJ databases">
        <authorList>
            <person name="Jaros S."/>
            <person name="Januszkiewicz K."/>
            <person name="Wedrychowicz H."/>
        </authorList>
    </citation>
    <scope>NUCLEOTIDE SEQUENCE [LARGE SCALE GENOMIC DNA]</scope>
    <source>
        <strain evidence="2 4">DSM 784</strain>
    </source>
</reference>
<feature type="transmembrane region" description="Helical" evidence="1">
    <location>
        <begin position="21"/>
        <end position="41"/>
    </location>
</feature>
<sequence length="164" mass="19414">MTEQTTIFDDSFGTGLKIRRFALMPLFLKIYLVLFSIYGIYQVFGQSYYMYKMIHFYVEQDLFGVSDVRITIMLARSFLGAAVLVTMLLSLWMEWKWAIRFNWGVLVYWTLMSVVDYVYGNGYGYYLGIIALVLAPYYSMLYHIQKRWERDAVSGRELRQGKNN</sequence>
<accession>A0A1K1RQ53</accession>
<keyword evidence="1" id="KW-1133">Transmembrane helix</keyword>
<keyword evidence="5" id="KW-1185">Reference proteome</keyword>
<evidence type="ECO:0000313" key="2">
    <source>
        <dbReference type="EMBL" id="SFW74182.1"/>
    </source>
</evidence>
<dbReference type="AlphaFoldDB" id="A0A1K1RQ53"/>
<evidence type="ECO:0000313" key="5">
    <source>
        <dbReference type="Proteomes" id="UP001326715"/>
    </source>
</evidence>
<dbReference type="Proteomes" id="UP001326715">
    <property type="component" value="Chromosome"/>
</dbReference>
<feature type="transmembrane region" description="Helical" evidence="1">
    <location>
        <begin position="101"/>
        <end position="119"/>
    </location>
</feature>
<dbReference type="Proteomes" id="UP000183788">
    <property type="component" value="Unassembled WGS sequence"/>
</dbReference>
<feature type="transmembrane region" description="Helical" evidence="1">
    <location>
        <begin position="70"/>
        <end position="89"/>
    </location>
</feature>